<organism evidence="2 3">
    <name type="scientific">Nodularia spumigena UHCC 0060</name>
    <dbReference type="NCBI Taxonomy" id="3110300"/>
    <lineage>
        <taxon>Bacteria</taxon>
        <taxon>Bacillati</taxon>
        <taxon>Cyanobacteriota</taxon>
        <taxon>Cyanophyceae</taxon>
        <taxon>Nostocales</taxon>
        <taxon>Nodulariaceae</taxon>
        <taxon>Nodularia</taxon>
    </lineage>
</organism>
<comment type="caution">
    <text evidence="2">The sequence shown here is derived from an EMBL/GenBank/DDBJ whole genome shotgun (WGS) entry which is preliminary data.</text>
</comment>
<sequence length="78" mass="8825">MRYLNNVKFLNKIETGIEIAIFVTLFLAAIIKFDVDVIQALFYIILALIISPFSKIERGIKRPLLLIGFAGGVFLGYF</sequence>
<feature type="transmembrane region" description="Helical" evidence="1">
    <location>
        <begin position="12"/>
        <end position="31"/>
    </location>
</feature>
<name>A0ABU5USB1_NODSP</name>
<keyword evidence="3" id="KW-1185">Reference proteome</keyword>
<gene>
    <name evidence="2" type="ORF">VB695_10300</name>
</gene>
<dbReference type="Proteomes" id="UP001303285">
    <property type="component" value="Unassembled WGS sequence"/>
</dbReference>
<dbReference type="RefSeq" id="WP_107807076.1">
    <property type="nucleotide sequence ID" value="NZ_JAYGHK010000026.1"/>
</dbReference>
<evidence type="ECO:0000313" key="3">
    <source>
        <dbReference type="Proteomes" id="UP001303285"/>
    </source>
</evidence>
<accession>A0ABU5USB1</accession>
<evidence type="ECO:0000313" key="2">
    <source>
        <dbReference type="EMBL" id="MEA5608460.1"/>
    </source>
</evidence>
<keyword evidence="1" id="KW-0472">Membrane</keyword>
<keyword evidence="1" id="KW-0812">Transmembrane</keyword>
<feature type="transmembrane region" description="Helical" evidence="1">
    <location>
        <begin position="37"/>
        <end position="53"/>
    </location>
</feature>
<keyword evidence="1" id="KW-1133">Transmembrane helix</keyword>
<evidence type="ECO:0000256" key="1">
    <source>
        <dbReference type="SAM" id="Phobius"/>
    </source>
</evidence>
<proteinExistence type="predicted"/>
<dbReference type="GeneID" id="78019937"/>
<protein>
    <recommendedName>
        <fullName evidence="4">AI-2E family transporter</fullName>
    </recommendedName>
</protein>
<reference evidence="2 3" key="1">
    <citation type="submission" date="2023-12" db="EMBL/GenBank/DDBJ databases">
        <title>Baltic Sea Cyanobacteria.</title>
        <authorList>
            <person name="Delbaje E."/>
            <person name="Fewer D.P."/>
            <person name="Shishido T.K."/>
        </authorList>
    </citation>
    <scope>NUCLEOTIDE SEQUENCE [LARGE SCALE GENOMIC DNA]</scope>
    <source>
        <strain evidence="2 3">UHCC 0060</strain>
    </source>
</reference>
<dbReference type="EMBL" id="JAYGHK010000026">
    <property type="protein sequence ID" value="MEA5608460.1"/>
    <property type="molecule type" value="Genomic_DNA"/>
</dbReference>
<evidence type="ECO:0008006" key="4">
    <source>
        <dbReference type="Google" id="ProtNLM"/>
    </source>
</evidence>